<feature type="compositionally biased region" description="Low complexity" evidence="1">
    <location>
        <begin position="115"/>
        <end position="150"/>
    </location>
</feature>
<dbReference type="AlphaFoldDB" id="C4JS94"/>
<organism evidence="2 3">
    <name type="scientific">Uncinocarpus reesii (strain UAMH 1704)</name>
    <dbReference type="NCBI Taxonomy" id="336963"/>
    <lineage>
        <taxon>Eukaryota</taxon>
        <taxon>Fungi</taxon>
        <taxon>Dikarya</taxon>
        <taxon>Ascomycota</taxon>
        <taxon>Pezizomycotina</taxon>
        <taxon>Eurotiomycetes</taxon>
        <taxon>Eurotiomycetidae</taxon>
        <taxon>Onygenales</taxon>
        <taxon>Onygenaceae</taxon>
        <taxon>Uncinocarpus</taxon>
    </lineage>
</organism>
<evidence type="ECO:0000313" key="3">
    <source>
        <dbReference type="Proteomes" id="UP000002058"/>
    </source>
</evidence>
<sequence length="205" mass="21540">MGTLTFPHHPPRSALRHNHSLTTQHLLPDQDGDSEMLSSSSSSPSSFTSDNGQRPQTPTAAHPFISASTTTTTTTAHPAAGLSSPPASQSKPQSSALDLTSAEHRLPTPAGGSGSAAPGEPETSTSTAQVSSTANTTAAEATTASPSNPAQTEEELILHGPPGASWNNRQAQEEYRRAMEYVIDKDFNLDAFGDPFDERDMEMPS</sequence>
<dbReference type="GeneID" id="8440514"/>
<dbReference type="InParanoid" id="C4JS94"/>
<proteinExistence type="predicted"/>
<name>C4JS94_UNCRE</name>
<dbReference type="KEGG" id="ure:UREG_05333"/>
<dbReference type="VEuPathDB" id="FungiDB:UREG_05333"/>
<protein>
    <submittedName>
        <fullName evidence="2">Uncharacterized protein</fullName>
    </submittedName>
</protein>
<dbReference type="EMBL" id="CH476617">
    <property type="protein sequence ID" value="EEP80491.1"/>
    <property type="molecule type" value="Genomic_DNA"/>
</dbReference>
<dbReference type="OrthoDB" id="5377039at2759"/>
<dbReference type="OMA" id="THREDAN"/>
<evidence type="ECO:0000256" key="1">
    <source>
        <dbReference type="SAM" id="MobiDB-lite"/>
    </source>
</evidence>
<gene>
    <name evidence="2" type="ORF">UREG_05333</name>
</gene>
<accession>C4JS94</accession>
<dbReference type="eggNOG" id="ENOG502SWHW">
    <property type="taxonomic scope" value="Eukaryota"/>
</dbReference>
<reference evidence="3" key="1">
    <citation type="journal article" date="2009" name="Genome Res.">
        <title>Comparative genomic analyses of the human fungal pathogens Coccidioides and their relatives.</title>
        <authorList>
            <person name="Sharpton T.J."/>
            <person name="Stajich J.E."/>
            <person name="Rounsley S.D."/>
            <person name="Gardner M.J."/>
            <person name="Wortman J.R."/>
            <person name="Jordar V.S."/>
            <person name="Maiti R."/>
            <person name="Kodira C.D."/>
            <person name="Neafsey D.E."/>
            <person name="Zeng Q."/>
            <person name="Hung C.-Y."/>
            <person name="McMahan C."/>
            <person name="Muszewska A."/>
            <person name="Grynberg M."/>
            <person name="Mandel M.A."/>
            <person name="Kellner E.M."/>
            <person name="Barker B.M."/>
            <person name="Galgiani J.N."/>
            <person name="Orbach M.J."/>
            <person name="Kirkland T.N."/>
            <person name="Cole G.T."/>
            <person name="Henn M.R."/>
            <person name="Birren B.W."/>
            <person name="Taylor J.W."/>
        </authorList>
    </citation>
    <scope>NUCLEOTIDE SEQUENCE [LARGE SCALE GENOMIC DNA]</scope>
    <source>
        <strain evidence="3">UAMH 1704</strain>
    </source>
</reference>
<feature type="compositionally biased region" description="Basic residues" evidence="1">
    <location>
        <begin position="9"/>
        <end position="19"/>
    </location>
</feature>
<feature type="region of interest" description="Disordered" evidence="1">
    <location>
        <begin position="1"/>
        <end position="171"/>
    </location>
</feature>
<feature type="compositionally biased region" description="Low complexity" evidence="1">
    <location>
        <begin position="35"/>
        <end position="49"/>
    </location>
</feature>
<feature type="compositionally biased region" description="Low complexity" evidence="1">
    <location>
        <begin position="83"/>
        <end position="96"/>
    </location>
</feature>
<dbReference type="HOGENOM" id="CLU_115980_0_0_1"/>
<feature type="compositionally biased region" description="Polar residues" evidence="1">
    <location>
        <begin position="50"/>
        <end position="59"/>
    </location>
</feature>
<dbReference type="RefSeq" id="XP_002584644.1">
    <property type="nucleotide sequence ID" value="XM_002584598.1"/>
</dbReference>
<keyword evidence="3" id="KW-1185">Reference proteome</keyword>
<dbReference type="Proteomes" id="UP000002058">
    <property type="component" value="Unassembled WGS sequence"/>
</dbReference>
<evidence type="ECO:0000313" key="2">
    <source>
        <dbReference type="EMBL" id="EEP80491.1"/>
    </source>
</evidence>